<protein>
    <recommendedName>
        <fullName evidence="1">Integrase zinc-binding domain-containing protein</fullName>
    </recommendedName>
</protein>
<comment type="caution">
    <text evidence="2">The sequence shown here is derived from an EMBL/GenBank/DDBJ whole genome shotgun (WGS) entry which is preliminary data.</text>
</comment>
<gene>
    <name evidence="2" type="ORF">AVEN_122769_1</name>
</gene>
<keyword evidence="3" id="KW-1185">Reference proteome</keyword>
<evidence type="ECO:0000313" key="2">
    <source>
        <dbReference type="EMBL" id="GBO08384.1"/>
    </source>
</evidence>
<proteinExistence type="predicted"/>
<name>A0A4Y2U8K8_ARAVE</name>
<accession>A0A4Y2U8K8</accession>
<dbReference type="AlphaFoldDB" id="A0A4Y2U8K8"/>
<dbReference type="Proteomes" id="UP000499080">
    <property type="component" value="Unassembled WGS sequence"/>
</dbReference>
<feature type="domain" description="Integrase zinc-binding" evidence="1">
    <location>
        <begin position="126"/>
        <end position="181"/>
    </location>
</feature>
<dbReference type="OrthoDB" id="6628230at2759"/>
<reference evidence="2 3" key="1">
    <citation type="journal article" date="2019" name="Sci. Rep.">
        <title>Orb-weaving spider Araneus ventricosus genome elucidates the spidroin gene catalogue.</title>
        <authorList>
            <person name="Kono N."/>
            <person name="Nakamura H."/>
            <person name="Ohtoshi R."/>
            <person name="Moran D.A.P."/>
            <person name="Shinohara A."/>
            <person name="Yoshida Y."/>
            <person name="Fujiwara M."/>
            <person name="Mori M."/>
            <person name="Tomita M."/>
            <person name="Arakawa K."/>
        </authorList>
    </citation>
    <scope>NUCLEOTIDE SEQUENCE [LARGE SCALE GENOMIC DNA]</scope>
</reference>
<sequence length="186" mass="21332">MLTNLQALDLPESEKHNFEIMSVCEHDNSKTMRATGLKFGLWSLNIIYIRHINGKDNVVVDALSRIEGISTSPLAYEDTARSPRDDGELDLSLKQPTSLVLQKFQGPNTDVMLYSDVPTQVIRPYIPKTHRYQVFRNLHDLAHAKVRATVRLICSLFIWLKMKQDIVNFTRSCIACQKSKITRHVH</sequence>
<dbReference type="InterPro" id="IPR041588">
    <property type="entry name" value="Integrase_H2C2"/>
</dbReference>
<organism evidence="2 3">
    <name type="scientific">Araneus ventricosus</name>
    <name type="common">Orbweaver spider</name>
    <name type="synonym">Epeira ventricosa</name>
    <dbReference type="NCBI Taxonomy" id="182803"/>
    <lineage>
        <taxon>Eukaryota</taxon>
        <taxon>Metazoa</taxon>
        <taxon>Ecdysozoa</taxon>
        <taxon>Arthropoda</taxon>
        <taxon>Chelicerata</taxon>
        <taxon>Arachnida</taxon>
        <taxon>Araneae</taxon>
        <taxon>Araneomorphae</taxon>
        <taxon>Entelegynae</taxon>
        <taxon>Araneoidea</taxon>
        <taxon>Araneidae</taxon>
        <taxon>Araneus</taxon>
    </lineage>
</organism>
<evidence type="ECO:0000313" key="3">
    <source>
        <dbReference type="Proteomes" id="UP000499080"/>
    </source>
</evidence>
<dbReference type="Gene3D" id="1.10.340.70">
    <property type="match status" value="1"/>
</dbReference>
<evidence type="ECO:0000259" key="1">
    <source>
        <dbReference type="Pfam" id="PF17921"/>
    </source>
</evidence>
<dbReference type="EMBL" id="BGPR01034142">
    <property type="protein sequence ID" value="GBO08384.1"/>
    <property type="molecule type" value="Genomic_DNA"/>
</dbReference>
<dbReference type="Pfam" id="PF17921">
    <property type="entry name" value="Integrase_H2C2"/>
    <property type="match status" value="1"/>
</dbReference>